<keyword evidence="2" id="KW-1185">Reference proteome</keyword>
<name>A0A4V0ZAF2_9BACT</name>
<evidence type="ECO:0000313" key="2">
    <source>
        <dbReference type="Proteomes" id="UP000289326"/>
    </source>
</evidence>
<reference evidence="1 2" key="1">
    <citation type="submission" date="2019-01" db="EMBL/GenBank/DDBJ databases">
        <title>Complete sequence and annotation of the Mycoplasma phocirhinis strain 852T genome.</title>
        <authorList>
            <person name="Frasca S.Jr."/>
            <person name="Kutish G.F."/>
            <person name="Castellanos Gell J."/>
            <person name="Michaels D.L."/>
            <person name="Brown D.R."/>
        </authorList>
    </citation>
    <scope>NUCLEOTIDE SEQUENCE [LARGE SCALE GENOMIC DNA]</scope>
    <source>
        <strain evidence="1 2">852</strain>
    </source>
</reference>
<organism evidence="1 2">
    <name type="scientific">Mycoplasmopsis phocirhinis</name>
    <dbReference type="NCBI Taxonomy" id="142650"/>
    <lineage>
        <taxon>Bacteria</taxon>
        <taxon>Bacillati</taxon>
        <taxon>Mycoplasmatota</taxon>
        <taxon>Mycoplasmoidales</taxon>
        <taxon>Metamycoplasmataceae</taxon>
        <taxon>Mycoplasmopsis</taxon>
    </lineage>
</organism>
<sequence length="170" mass="19673">MEKLIEIKTENRSLPVLKPIAFLPDFIEKLKGESLKSNVIMLVAEDEDDMFFVACEKEWKPDFDNNDDYIKIKTSDGVCEDGKIKEITLAKGININTIYKMNYYELMKNLVTEPDFDLEPYLGINNQLEIVDRISKKLNEVSSLPKLVVIRKTKKTTQNSKNSNKIQHLE</sequence>
<dbReference type="OrthoDB" id="399186at2"/>
<gene>
    <name evidence="1" type="ORF">EG856_00920</name>
</gene>
<dbReference type="AlphaFoldDB" id="A0A4V0ZAF2"/>
<dbReference type="Proteomes" id="UP000289326">
    <property type="component" value="Chromosome"/>
</dbReference>
<evidence type="ECO:0000313" key="1">
    <source>
        <dbReference type="EMBL" id="QBF34492.1"/>
    </source>
</evidence>
<dbReference type="RefSeq" id="WP_130429270.1">
    <property type="nucleotide sequence ID" value="NZ_CP034841.1"/>
</dbReference>
<dbReference type="KEGG" id="mphi:EG856_00920"/>
<dbReference type="EMBL" id="CP034841">
    <property type="protein sequence ID" value="QBF34492.1"/>
    <property type="molecule type" value="Genomic_DNA"/>
</dbReference>
<proteinExistence type="predicted"/>
<protein>
    <submittedName>
        <fullName evidence="1">Uncharacterized protein</fullName>
    </submittedName>
</protein>
<accession>A0A4V0ZAF2</accession>